<keyword evidence="7" id="KW-0540">Nuclease</keyword>
<dbReference type="Ensembl" id="ENSLLTT00000000550.1">
    <property type="protein sequence ID" value="ENSLLTP00000000536.1"/>
    <property type="gene ID" value="ENSLLTG00000000440.1"/>
</dbReference>
<comment type="similarity">
    <text evidence="3">Belongs to the DNase II family.</text>
</comment>
<evidence type="ECO:0000256" key="9">
    <source>
        <dbReference type="ARBA" id="ARBA00022759"/>
    </source>
</evidence>
<reference evidence="20" key="1">
    <citation type="submission" date="2025-08" db="UniProtKB">
        <authorList>
            <consortium name="Ensembl"/>
        </authorList>
    </citation>
    <scope>IDENTIFICATION</scope>
</reference>
<name>A0A8C5RAE5_LATLA</name>
<keyword evidence="12" id="KW-0325">Glycoprotein</keyword>
<evidence type="ECO:0000256" key="14">
    <source>
        <dbReference type="ARBA" id="ARBA00039868"/>
    </source>
</evidence>
<evidence type="ECO:0000256" key="1">
    <source>
        <dbReference type="ARBA" id="ARBA00000447"/>
    </source>
</evidence>
<dbReference type="Proteomes" id="UP000694406">
    <property type="component" value="Unplaced"/>
</dbReference>
<evidence type="ECO:0000256" key="4">
    <source>
        <dbReference type="ARBA" id="ARBA00012036"/>
    </source>
</evidence>
<dbReference type="GO" id="GO:0005764">
    <property type="term" value="C:lysosome"/>
    <property type="evidence" value="ECO:0007669"/>
    <property type="project" value="UniProtKB-SubCell"/>
</dbReference>
<evidence type="ECO:0000256" key="10">
    <source>
        <dbReference type="ARBA" id="ARBA00022801"/>
    </source>
</evidence>
<keyword evidence="13" id="KW-0458">Lysosome</keyword>
<dbReference type="AlphaFoldDB" id="A0A8C5RAE5"/>
<protein>
    <recommendedName>
        <fullName evidence="14">Deoxyribonuclease-2-alpha</fullName>
        <ecNumber evidence="4">3.1.22.1</ecNumber>
    </recommendedName>
    <alternativeName>
        <fullName evidence="15">Acid DNase</fullName>
    </alternativeName>
    <alternativeName>
        <fullName evidence="17">Deoxyribonuclease II alpha</fullName>
    </alternativeName>
    <alternativeName>
        <fullName evidence="16">Lysosomal DNase II</fullName>
    </alternativeName>
</protein>
<sequence>MRAGWGEGTWLPSWWGSKSPGRDCRLSFLPSLSTRSEARSVGPLFSESGPPRGLRDLSGTPRRSIREKLPTILGPPLQGFCRILMLLMLALSLALTYDVVYGSISCYGDSGKRVDWFIVYKLPKSHHSSPVEGMRYMYQDGRTQGWVKGRSLMNSTEGAVGRTLNQLYLEAANRQREEEMAYVLYNDEPPKETFSSSKGHTKGVILLDRTQGFWLVHSTPRFPPRLDEEYAWPHTALTYGQSFLCVTYPYSQFKAIGNQLLFTEPCVYDYQVQGAFARDLPALLNASEGEHVQEEPWNSQVTLTSKGGKEFVSFAKFSFFDDDLYSGWLAQALATDLYVEFWLKSSGVLASNCSGQYRVYNVEQLAFQDPAISFFSTSDHSKWCVGVERDSGWACVGDMNRNHAEEHRGGGTICCRDVTIWKSFHSLVQNYTDCDTTGYGL</sequence>
<proteinExistence type="inferred from homology"/>
<evidence type="ECO:0000256" key="13">
    <source>
        <dbReference type="ARBA" id="ARBA00023228"/>
    </source>
</evidence>
<keyword evidence="5" id="KW-0217">Developmental protein</keyword>
<evidence type="ECO:0000256" key="2">
    <source>
        <dbReference type="ARBA" id="ARBA00004371"/>
    </source>
</evidence>
<dbReference type="PANTHER" id="PTHR10858:SF9">
    <property type="entry name" value="DEOXYRIBONUCLEASE-2-ALPHA"/>
    <property type="match status" value="1"/>
</dbReference>
<comment type="function">
    <text evidence="18">Hydrolyzes DNA under acidic conditions with a preference for double-stranded DNA. Plays a major role in the clearance of nucleic acids generated through apoptosis, hence preventing autoinflammation. Necessary for proper fetal development and for definitive erythropoiesis in fetal liver and bone marrow, where it degrades nuclear DNA expelled from erythroid precursor cells.</text>
</comment>
<keyword evidence="8" id="KW-0732">Signal</keyword>
<accession>A0A8C5RAE5</accession>
<evidence type="ECO:0000256" key="16">
    <source>
        <dbReference type="ARBA" id="ARBA00041918"/>
    </source>
</evidence>
<evidence type="ECO:0000256" key="5">
    <source>
        <dbReference type="ARBA" id="ARBA00022473"/>
    </source>
</evidence>
<evidence type="ECO:0000256" key="15">
    <source>
        <dbReference type="ARBA" id="ARBA00041393"/>
    </source>
</evidence>
<keyword evidence="6" id="KW-0053">Apoptosis</keyword>
<keyword evidence="11" id="KW-1015">Disulfide bond</keyword>
<keyword evidence="10" id="KW-0378">Hydrolase</keyword>
<keyword evidence="9" id="KW-0255">Endonuclease</keyword>
<evidence type="ECO:0000256" key="6">
    <source>
        <dbReference type="ARBA" id="ARBA00022703"/>
    </source>
</evidence>
<comment type="catalytic activity">
    <reaction evidence="1">
        <text>Endonucleolytic cleavage to nucleoside 3'-phosphates and 3'-phosphooligonucleotide end-products.</text>
        <dbReference type="EC" id="3.1.22.1"/>
    </reaction>
</comment>
<dbReference type="GO" id="GO:0006309">
    <property type="term" value="P:apoptotic DNA fragmentation"/>
    <property type="evidence" value="ECO:0007669"/>
    <property type="project" value="TreeGrafter"/>
</dbReference>
<dbReference type="GO" id="GO:0004531">
    <property type="term" value="F:deoxyribonuclease II activity"/>
    <property type="evidence" value="ECO:0007669"/>
    <property type="project" value="UniProtKB-EC"/>
</dbReference>
<organism evidence="20 21">
    <name type="scientific">Laticauda laticaudata</name>
    <name type="common">Blue-ringed sea krait</name>
    <name type="synonym">Blue-lipped sea krait</name>
    <dbReference type="NCBI Taxonomy" id="8630"/>
    <lineage>
        <taxon>Eukaryota</taxon>
        <taxon>Metazoa</taxon>
        <taxon>Chordata</taxon>
        <taxon>Craniata</taxon>
        <taxon>Vertebrata</taxon>
        <taxon>Euteleostomi</taxon>
        <taxon>Lepidosauria</taxon>
        <taxon>Squamata</taxon>
        <taxon>Bifurcata</taxon>
        <taxon>Unidentata</taxon>
        <taxon>Episquamata</taxon>
        <taxon>Toxicofera</taxon>
        <taxon>Serpentes</taxon>
        <taxon>Colubroidea</taxon>
        <taxon>Elapidae</taxon>
        <taxon>Laticaudinae</taxon>
        <taxon>Laticauda</taxon>
    </lineage>
</organism>
<dbReference type="PANTHER" id="PTHR10858">
    <property type="entry name" value="DEOXYRIBONUCLEASE II"/>
    <property type="match status" value="1"/>
</dbReference>
<feature type="region of interest" description="Disordered" evidence="19">
    <location>
        <begin position="40"/>
        <end position="60"/>
    </location>
</feature>
<evidence type="ECO:0000256" key="17">
    <source>
        <dbReference type="ARBA" id="ARBA00043033"/>
    </source>
</evidence>
<comment type="subcellular location">
    <subcellularLocation>
        <location evidence="2">Lysosome</location>
    </subcellularLocation>
</comment>
<dbReference type="Pfam" id="PF03265">
    <property type="entry name" value="DNase_II"/>
    <property type="match status" value="1"/>
</dbReference>
<dbReference type="GeneTree" id="ENSGT00390000002634"/>
<keyword evidence="21" id="KW-1185">Reference proteome</keyword>
<reference evidence="20" key="2">
    <citation type="submission" date="2025-09" db="UniProtKB">
        <authorList>
            <consortium name="Ensembl"/>
        </authorList>
    </citation>
    <scope>IDENTIFICATION</scope>
</reference>
<evidence type="ECO:0000256" key="3">
    <source>
        <dbReference type="ARBA" id="ARBA00007527"/>
    </source>
</evidence>
<evidence type="ECO:0000256" key="7">
    <source>
        <dbReference type="ARBA" id="ARBA00022722"/>
    </source>
</evidence>
<dbReference type="EC" id="3.1.22.1" evidence="4"/>
<evidence type="ECO:0000313" key="21">
    <source>
        <dbReference type="Proteomes" id="UP000694406"/>
    </source>
</evidence>
<gene>
    <name evidence="20" type="primary">DNASE2</name>
</gene>
<evidence type="ECO:0000256" key="19">
    <source>
        <dbReference type="SAM" id="MobiDB-lite"/>
    </source>
</evidence>
<evidence type="ECO:0000313" key="20">
    <source>
        <dbReference type="Ensembl" id="ENSLLTP00000000536.1"/>
    </source>
</evidence>
<dbReference type="InterPro" id="IPR004947">
    <property type="entry name" value="DNase_II"/>
</dbReference>
<evidence type="ECO:0000256" key="18">
    <source>
        <dbReference type="ARBA" id="ARBA00045381"/>
    </source>
</evidence>
<evidence type="ECO:0000256" key="12">
    <source>
        <dbReference type="ARBA" id="ARBA00023180"/>
    </source>
</evidence>
<evidence type="ECO:0000256" key="11">
    <source>
        <dbReference type="ARBA" id="ARBA00023157"/>
    </source>
</evidence>
<evidence type="ECO:0000256" key="8">
    <source>
        <dbReference type="ARBA" id="ARBA00022729"/>
    </source>
</evidence>